<evidence type="ECO:0000256" key="8">
    <source>
        <dbReference type="ARBA" id="ARBA00022833"/>
    </source>
</evidence>
<evidence type="ECO:0000256" key="14">
    <source>
        <dbReference type="ARBA" id="ARBA00075608"/>
    </source>
</evidence>
<dbReference type="EC" id="3.4.15.5" evidence="12"/>
<comment type="catalytic activity">
    <reaction evidence="10">
        <text>Hydrolysis of unblocked, C-terminal dipeptides from oligopeptides, with broad specificity. Does not hydrolyze bonds in which P1' is Pro, or both P1 and P1' are Gly.</text>
        <dbReference type="EC" id="3.4.15.5"/>
    </reaction>
</comment>
<evidence type="ECO:0000256" key="7">
    <source>
        <dbReference type="ARBA" id="ARBA00022801"/>
    </source>
</evidence>
<evidence type="ECO:0000256" key="11">
    <source>
        <dbReference type="ARBA" id="ARBA00054529"/>
    </source>
</evidence>
<dbReference type="SUPFAM" id="SSF55486">
    <property type="entry name" value="Metalloproteases ('zincins'), catalytic domain"/>
    <property type="match status" value="1"/>
</dbReference>
<keyword evidence="3" id="KW-0963">Cytoplasm</keyword>
<dbReference type="Gene3D" id="1.10.1370.10">
    <property type="entry name" value="Neurolysin, domain 3"/>
    <property type="match status" value="1"/>
</dbReference>
<evidence type="ECO:0000256" key="9">
    <source>
        <dbReference type="ARBA" id="ARBA00023049"/>
    </source>
</evidence>
<sequence>MLMVDNPLLIASDLPYQLPRFEQIEQSHYRPAFDHCMAKHRAEIDAIAANPEPPTFENTIVALERSGQQLMRVFLVFFNQASANTNAEIQELHGELSPQIAAHQDAILLNPELFARVRAVHDASPELDPESRRLLDRTYLEFTRAGAGLTADQQARLREINGELSGLSTAFGNKLLDDTNATAVVVDDVADLDGLSADAIAAAAETARQRGLDGKYVITLGLPSNQPVLASLSNRDLRERIHRASIQRGANGNEHDTAATVARIVALRAERAALFGHHSHAAYTLEDSTAGSPAAVHEMLDKLVPAAVANAQAEAEALQEAVGGEFTLQAWDWAFYSEQVRRTKYQVDEAELRPYFELERVLHDGVFFAAHRLYGVNFTERHDLTAYHPQARVFEVTEEDGSPLGLFVGDFFARESKRGGAWMNSFVEQSSLLGTQPVVINNLNVTQPPAGEPALMTFDEVNTMFHEFGHALHGLFSDVRYPKFSGTSVRRDFVEFPSQVNEMWSTWPEVLANYARHYRTGEQLSPEVVQRLLDSQIWGEGFKTTEYLAASLLDLAWHELSADDAGTITADDIPGFETAALEAAGIALDTIPPRYRTTYFAHIFGGGYSAGYYSYIWSEVLDAETVEWFKENGGLTRENGEHFRRTLLSRGGSVPEMDAFREFRGRDPQIEPLLERRGLNRS</sequence>
<dbReference type="InterPro" id="IPR034005">
    <property type="entry name" value="M3A_DCP"/>
</dbReference>
<evidence type="ECO:0000256" key="13">
    <source>
        <dbReference type="ARBA" id="ARBA00070755"/>
    </source>
</evidence>
<proteinExistence type="inferred from homology"/>
<accession>A0A6N9YP44</accession>
<evidence type="ECO:0000313" key="17">
    <source>
        <dbReference type="EMBL" id="NED96715.1"/>
    </source>
</evidence>
<protein>
    <recommendedName>
        <fullName evidence="13">Dipeptidyl carboxypeptidase</fullName>
        <ecNumber evidence="12">3.4.15.5</ecNumber>
    </recommendedName>
    <alternativeName>
        <fullName evidence="14">Peptidyl-dipeptidase Dcp</fullName>
    </alternativeName>
</protein>
<evidence type="ECO:0000256" key="12">
    <source>
        <dbReference type="ARBA" id="ARBA00066668"/>
    </source>
</evidence>
<dbReference type="FunFam" id="3.40.390.10:FF:000009">
    <property type="entry name" value="Oligopeptidase A"/>
    <property type="match status" value="1"/>
</dbReference>
<reference evidence="17 18" key="1">
    <citation type="submission" date="2020-02" db="EMBL/GenBank/DDBJ databases">
        <authorList>
            <person name="Li X.-J."/>
            <person name="Feng X.-M."/>
        </authorList>
    </citation>
    <scope>NUCLEOTIDE SEQUENCE [LARGE SCALE GENOMIC DNA]</scope>
    <source>
        <strain evidence="17 18">CGMCC 4.7225</strain>
    </source>
</reference>
<dbReference type="FunFam" id="1.10.1370.40:FF:000001">
    <property type="entry name" value="Dipeptidyl carboxypeptidase II"/>
    <property type="match status" value="1"/>
</dbReference>
<gene>
    <name evidence="17" type="ORF">G1H11_15500</name>
</gene>
<dbReference type="InterPro" id="IPR024077">
    <property type="entry name" value="Neurolysin/TOP_dom2"/>
</dbReference>
<dbReference type="PANTHER" id="PTHR43660">
    <property type="entry name" value="DIPEPTIDYL CARBOXYPEPTIDASE"/>
    <property type="match status" value="1"/>
</dbReference>
<dbReference type="RefSeq" id="WP_163819501.1">
    <property type="nucleotide sequence ID" value="NZ_JAAGOB010000008.1"/>
</dbReference>
<dbReference type="GO" id="GO:0046872">
    <property type="term" value="F:metal ion binding"/>
    <property type="evidence" value="ECO:0007669"/>
    <property type="project" value="UniProtKB-UniRule"/>
</dbReference>
<evidence type="ECO:0000256" key="3">
    <source>
        <dbReference type="ARBA" id="ARBA00022490"/>
    </source>
</evidence>
<dbReference type="EMBL" id="JAAGOB010000008">
    <property type="protein sequence ID" value="NED96715.1"/>
    <property type="molecule type" value="Genomic_DNA"/>
</dbReference>
<dbReference type="Pfam" id="PF01432">
    <property type="entry name" value="Peptidase_M3"/>
    <property type="match status" value="1"/>
</dbReference>
<dbReference type="Gene3D" id="1.10.1370.40">
    <property type="match status" value="1"/>
</dbReference>
<evidence type="ECO:0000256" key="5">
    <source>
        <dbReference type="ARBA" id="ARBA00022670"/>
    </source>
</evidence>
<keyword evidence="7 15" id="KW-0378">Hydrolase</keyword>
<keyword evidence="18" id="KW-1185">Reference proteome</keyword>
<dbReference type="GO" id="GO:0008241">
    <property type="term" value="F:peptidyl-dipeptidase activity"/>
    <property type="evidence" value="ECO:0007669"/>
    <property type="project" value="UniProtKB-EC"/>
</dbReference>
<dbReference type="Proteomes" id="UP000469185">
    <property type="component" value="Unassembled WGS sequence"/>
</dbReference>
<name>A0A6N9YP44_9ACTN</name>
<keyword evidence="6 15" id="KW-0479">Metal-binding</keyword>
<keyword evidence="4" id="KW-0121">Carboxypeptidase</keyword>
<dbReference type="CDD" id="cd06456">
    <property type="entry name" value="M3A_DCP"/>
    <property type="match status" value="1"/>
</dbReference>
<comment type="cofactor">
    <cofactor evidence="15">
        <name>Zn(2+)</name>
        <dbReference type="ChEBI" id="CHEBI:29105"/>
    </cofactor>
    <text evidence="15">Binds 1 zinc ion.</text>
</comment>
<evidence type="ECO:0000259" key="16">
    <source>
        <dbReference type="Pfam" id="PF01432"/>
    </source>
</evidence>
<comment type="function">
    <text evidence="11">Removes dipeptides from the C-termini of N-blocked tripeptides, tetrapeptides and larger peptides.</text>
</comment>
<dbReference type="GO" id="GO:0004222">
    <property type="term" value="F:metalloendopeptidase activity"/>
    <property type="evidence" value="ECO:0007669"/>
    <property type="project" value="InterPro"/>
</dbReference>
<dbReference type="InterPro" id="IPR024079">
    <property type="entry name" value="MetalloPept_cat_dom_sf"/>
</dbReference>
<keyword evidence="9 15" id="KW-0482">Metalloprotease</keyword>
<dbReference type="AlphaFoldDB" id="A0A6N9YP44"/>
<dbReference type="InterPro" id="IPR045090">
    <property type="entry name" value="Pept_M3A_M3B"/>
</dbReference>
<evidence type="ECO:0000256" key="6">
    <source>
        <dbReference type="ARBA" id="ARBA00022723"/>
    </source>
</evidence>
<dbReference type="InterPro" id="IPR001567">
    <property type="entry name" value="Pept_M3A_M3B_dom"/>
</dbReference>
<keyword evidence="5 15" id="KW-0645">Protease</keyword>
<dbReference type="PANTHER" id="PTHR43660:SF1">
    <property type="entry name" value="DIPEPTIDYL CARBOXYPEPTIDASE"/>
    <property type="match status" value="1"/>
</dbReference>
<comment type="caution">
    <text evidence="17">The sequence shown here is derived from an EMBL/GenBank/DDBJ whole genome shotgun (WGS) entry which is preliminary data.</text>
</comment>
<evidence type="ECO:0000256" key="2">
    <source>
        <dbReference type="ARBA" id="ARBA00006040"/>
    </source>
</evidence>
<evidence type="ECO:0000256" key="4">
    <source>
        <dbReference type="ARBA" id="ARBA00022645"/>
    </source>
</evidence>
<comment type="similarity">
    <text evidence="2 15">Belongs to the peptidase M3 family.</text>
</comment>
<dbReference type="GO" id="GO:0004180">
    <property type="term" value="F:carboxypeptidase activity"/>
    <property type="evidence" value="ECO:0007669"/>
    <property type="project" value="UniProtKB-KW"/>
</dbReference>
<evidence type="ECO:0000313" key="18">
    <source>
        <dbReference type="Proteomes" id="UP000469185"/>
    </source>
</evidence>
<evidence type="ECO:0000256" key="1">
    <source>
        <dbReference type="ARBA" id="ARBA00004496"/>
    </source>
</evidence>
<organism evidence="17 18">
    <name type="scientific">Phytoactinopolyspora alkaliphila</name>
    <dbReference type="NCBI Taxonomy" id="1783498"/>
    <lineage>
        <taxon>Bacteria</taxon>
        <taxon>Bacillati</taxon>
        <taxon>Actinomycetota</taxon>
        <taxon>Actinomycetes</taxon>
        <taxon>Jiangellales</taxon>
        <taxon>Jiangellaceae</taxon>
        <taxon>Phytoactinopolyspora</taxon>
    </lineage>
</organism>
<dbReference type="GO" id="GO:0006508">
    <property type="term" value="P:proteolysis"/>
    <property type="evidence" value="ECO:0007669"/>
    <property type="project" value="UniProtKB-KW"/>
</dbReference>
<feature type="domain" description="Peptidase M3A/M3B catalytic" evidence="16">
    <location>
        <begin position="229"/>
        <end position="678"/>
    </location>
</feature>
<keyword evidence="8 15" id="KW-0862">Zinc</keyword>
<dbReference type="GO" id="GO:0005829">
    <property type="term" value="C:cytosol"/>
    <property type="evidence" value="ECO:0007669"/>
    <property type="project" value="TreeGrafter"/>
</dbReference>
<evidence type="ECO:0000256" key="15">
    <source>
        <dbReference type="RuleBase" id="RU003435"/>
    </source>
</evidence>
<evidence type="ECO:0000256" key="10">
    <source>
        <dbReference type="ARBA" id="ARBA00052506"/>
    </source>
</evidence>
<comment type="subcellular location">
    <subcellularLocation>
        <location evidence="1">Cytoplasm</location>
    </subcellularLocation>
</comment>
<dbReference type="Gene3D" id="3.40.390.10">
    <property type="entry name" value="Collagenase (Catalytic Domain)"/>
    <property type="match status" value="1"/>
</dbReference>